<evidence type="ECO:0000313" key="3">
    <source>
        <dbReference type="Proteomes" id="UP000719766"/>
    </source>
</evidence>
<gene>
    <name evidence="2" type="ORF">HD556DRAFT_1307831</name>
</gene>
<evidence type="ECO:0000256" key="1">
    <source>
        <dbReference type="SAM" id="MobiDB-lite"/>
    </source>
</evidence>
<feature type="region of interest" description="Disordered" evidence="1">
    <location>
        <begin position="395"/>
        <end position="423"/>
    </location>
</feature>
<name>A0A9P7DHP1_9AGAM</name>
<proteinExistence type="predicted"/>
<protein>
    <submittedName>
        <fullName evidence="2">Uncharacterized protein</fullName>
    </submittedName>
</protein>
<dbReference type="OrthoDB" id="2690580at2759"/>
<feature type="region of interest" description="Disordered" evidence="1">
    <location>
        <begin position="469"/>
        <end position="496"/>
    </location>
</feature>
<reference evidence="2" key="1">
    <citation type="journal article" date="2020" name="New Phytol.">
        <title>Comparative genomics reveals dynamic genome evolution in host specialist ectomycorrhizal fungi.</title>
        <authorList>
            <person name="Lofgren L.A."/>
            <person name="Nguyen N.H."/>
            <person name="Vilgalys R."/>
            <person name="Ruytinx J."/>
            <person name="Liao H.L."/>
            <person name="Branco S."/>
            <person name="Kuo A."/>
            <person name="LaButti K."/>
            <person name="Lipzen A."/>
            <person name="Andreopoulos W."/>
            <person name="Pangilinan J."/>
            <person name="Riley R."/>
            <person name="Hundley H."/>
            <person name="Na H."/>
            <person name="Barry K."/>
            <person name="Grigoriev I.V."/>
            <person name="Stajich J.E."/>
            <person name="Kennedy P.G."/>
        </authorList>
    </citation>
    <scope>NUCLEOTIDE SEQUENCE</scope>
    <source>
        <strain evidence="2">S12</strain>
    </source>
</reference>
<organism evidence="2 3">
    <name type="scientific">Suillus plorans</name>
    <dbReference type="NCBI Taxonomy" id="116603"/>
    <lineage>
        <taxon>Eukaryota</taxon>
        <taxon>Fungi</taxon>
        <taxon>Dikarya</taxon>
        <taxon>Basidiomycota</taxon>
        <taxon>Agaricomycotina</taxon>
        <taxon>Agaricomycetes</taxon>
        <taxon>Agaricomycetidae</taxon>
        <taxon>Boletales</taxon>
        <taxon>Suillineae</taxon>
        <taxon>Suillaceae</taxon>
        <taxon>Suillus</taxon>
    </lineage>
</organism>
<comment type="caution">
    <text evidence="2">The sequence shown here is derived from an EMBL/GenBank/DDBJ whole genome shotgun (WGS) entry which is preliminary data.</text>
</comment>
<feature type="compositionally biased region" description="Acidic residues" evidence="1">
    <location>
        <begin position="405"/>
        <end position="415"/>
    </location>
</feature>
<dbReference type="EMBL" id="JABBWE010000024">
    <property type="protein sequence ID" value="KAG1794828.1"/>
    <property type="molecule type" value="Genomic_DNA"/>
</dbReference>
<dbReference type="Proteomes" id="UP000719766">
    <property type="component" value="Unassembled WGS sequence"/>
</dbReference>
<dbReference type="GeneID" id="64593827"/>
<dbReference type="RefSeq" id="XP_041160867.1">
    <property type="nucleotide sequence ID" value="XM_041300063.1"/>
</dbReference>
<sequence>MGSLLQATYCDMPRTKIITGDQPRLNDQETTTLQSHVEDWEKASGTEQRQIFKAAAREAKLFAPKMDKEFLKQRKERYRQWFYNHKKPKVNAKVPMKLQKKWTARRVIEEERKADILQQIHEEIEEETGQKPEQKEVLRRYQPTMTAIMKGLNDDELEEARAKADQWTNQAPDPVVQAKTAKKKGEKMIKHFAKEMFTQAGMRLFVLGSWKDEKGALLTSGQVDMLGRFDFNEHLGRGSSFMKCKDWQVILPAWEDFIGDEFDQDQDQDGTLLGGTRRVPKPHYEFDLDRMDLPILPDIKGVSLEVKKAMIRSFLTIYYRICCGKRKVPVPWSDIMKGQSRFISSTYLPNDIKITDPSKMQWNEANALLECWLDRQDHQVGLTLKFKAWIDDKGKMHSPVGEGSDGSDGDADDEGLWPRPTAKSSAAAALSLARLPKRPPRFIKQAHIGSADEDSNNTDASDRVEKDAITAHSDQVGRESESDDRPRPKSLRKRATIEPAIISLPTDFAQMGRPVVELVRKVTHNRQATTAGRTGMPIEQVTEGSADESGGNTAPKAGYDASGAHHRGQHIRSFGPHSTRRGMEHLLATPAANDRPTKKTKATRNISPAVNDGLPKKSFAARDRSPAVNDRLPSPAVNDRLPKKSLAARDRSPAVNDRSPKKTKATRSAARSLSDAPARSTRSKIDNGLGARIRQKPKRYADYV</sequence>
<evidence type="ECO:0000313" key="2">
    <source>
        <dbReference type="EMBL" id="KAG1794828.1"/>
    </source>
</evidence>
<keyword evidence="3" id="KW-1185">Reference proteome</keyword>
<accession>A0A9P7DHP1</accession>
<feature type="compositionally biased region" description="Basic and acidic residues" evidence="1">
    <location>
        <begin position="469"/>
        <end position="487"/>
    </location>
</feature>
<dbReference type="AlphaFoldDB" id="A0A9P7DHP1"/>
<feature type="region of interest" description="Disordered" evidence="1">
    <location>
        <begin position="527"/>
        <end position="704"/>
    </location>
</feature>